<proteinExistence type="predicted"/>
<dbReference type="AlphaFoldDB" id="A0A2T7T8C6"/>
<dbReference type="Proteomes" id="UP000245992">
    <property type="component" value="Unassembled WGS sequence"/>
</dbReference>
<organism evidence="2 3">
    <name type="scientific">Streptomyces scopuliridis RB72</name>
    <dbReference type="NCBI Taxonomy" id="1440053"/>
    <lineage>
        <taxon>Bacteria</taxon>
        <taxon>Bacillati</taxon>
        <taxon>Actinomycetota</taxon>
        <taxon>Actinomycetes</taxon>
        <taxon>Kitasatosporales</taxon>
        <taxon>Streptomycetaceae</taxon>
        <taxon>Streptomyces</taxon>
    </lineage>
</organism>
<dbReference type="EMBL" id="AZSP01000138">
    <property type="protein sequence ID" value="PVE11410.1"/>
    <property type="molecule type" value="Genomic_DNA"/>
</dbReference>
<keyword evidence="3" id="KW-1185">Reference proteome</keyword>
<reference evidence="2 3" key="1">
    <citation type="submission" date="2013-12" db="EMBL/GenBank/DDBJ databases">
        <title>Annotated genome of Streptomyces scopuliridis.</title>
        <authorList>
            <person name="Olson J.B."/>
        </authorList>
    </citation>
    <scope>NUCLEOTIDE SEQUENCE [LARGE SCALE GENOMIC DNA]</scope>
    <source>
        <strain evidence="2 3">RB72</strain>
    </source>
</reference>
<accession>A0A2T7T8C6</accession>
<feature type="compositionally biased region" description="Low complexity" evidence="1">
    <location>
        <begin position="96"/>
        <end position="106"/>
    </location>
</feature>
<feature type="region of interest" description="Disordered" evidence="1">
    <location>
        <begin position="38"/>
        <end position="149"/>
    </location>
</feature>
<feature type="region of interest" description="Disordered" evidence="1">
    <location>
        <begin position="1"/>
        <end position="26"/>
    </location>
</feature>
<evidence type="ECO:0000256" key="1">
    <source>
        <dbReference type="SAM" id="MobiDB-lite"/>
    </source>
</evidence>
<feature type="compositionally biased region" description="Low complexity" evidence="1">
    <location>
        <begin position="54"/>
        <end position="79"/>
    </location>
</feature>
<gene>
    <name evidence="2" type="ORF">Y717_04125</name>
</gene>
<sequence>MSSRSIGSSECAVKPWPVSQSSGTAEGRVVAMYRASGKAAMSDLSQVSVRLRSRVGTSSTPSTSTSARPPVSSRSAHPAGAEPCSGTPEARKKSSGRGSSSAVVNARSRRTNGRKLLAQARRVQFQGEEPVRADLARRREGGPYGLDRRRPLVLRQPRVGILEPAGQHLRRPVG</sequence>
<comment type="caution">
    <text evidence="2">The sequence shown here is derived from an EMBL/GenBank/DDBJ whole genome shotgun (WGS) entry which is preliminary data.</text>
</comment>
<feature type="compositionally biased region" description="Basic and acidic residues" evidence="1">
    <location>
        <begin position="129"/>
        <end position="149"/>
    </location>
</feature>
<evidence type="ECO:0000313" key="2">
    <source>
        <dbReference type="EMBL" id="PVE11410.1"/>
    </source>
</evidence>
<name>A0A2T7T8C6_9ACTN</name>
<evidence type="ECO:0000313" key="3">
    <source>
        <dbReference type="Proteomes" id="UP000245992"/>
    </source>
</evidence>
<protein>
    <submittedName>
        <fullName evidence="2">Uncharacterized protein</fullName>
    </submittedName>
</protein>